<dbReference type="EMBL" id="MU858235">
    <property type="protein sequence ID" value="KAK4208638.1"/>
    <property type="molecule type" value="Genomic_DNA"/>
</dbReference>
<evidence type="ECO:0000313" key="1">
    <source>
        <dbReference type="EMBL" id="KAK4208638.1"/>
    </source>
</evidence>
<evidence type="ECO:0000313" key="2">
    <source>
        <dbReference type="Proteomes" id="UP001301769"/>
    </source>
</evidence>
<reference evidence="1" key="1">
    <citation type="journal article" date="2023" name="Mol. Phylogenet. Evol.">
        <title>Genome-scale phylogeny and comparative genomics of the fungal order Sordariales.</title>
        <authorList>
            <person name="Hensen N."/>
            <person name="Bonometti L."/>
            <person name="Westerberg I."/>
            <person name="Brannstrom I.O."/>
            <person name="Guillou S."/>
            <person name="Cros-Aarteil S."/>
            <person name="Calhoun S."/>
            <person name="Haridas S."/>
            <person name="Kuo A."/>
            <person name="Mondo S."/>
            <person name="Pangilinan J."/>
            <person name="Riley R."/>
            <person name="LaButti K."/>
            <person name="Andreopoulos B."/>
            <person name="Lipzen A."/>
            <person name="Chen C."/>
            <person name="Yan M."/>
            <person name="Daum C."/>
            <person name="Ng V."/>
            <person name="Clum A."/>
            <person name="Steindorff A."/>
            <person name="Ohm R.A."/>
            <person name="Martin F."/>
            <person name="Silar P."/>
            <person name="Natvig D.O."/>
            <person name="Lalanne C."/>
            <person name="Gautier V."/>
            <person name="Ament-Velasquez S.L."/>
            <person name="Kruys A."/>
            <person name="Hutchinson M.I."/>
            <person name="Powell A.J."/>
            <person name="Barry K."/>
            <person name="Miller A.N."/>
            <person name="Grigoriev I.V."/>
            <person name="Debuchy R."/>
            <person name="Gladieux P."/>
            <person name="Hiltunen Thoren M."/>
            <person name="Johannesson H."/>
        </authorList>
    </citation>
    <scope>NUCLEOTIDE SEQUENCE</scope>
    <source>
        <strain evidence="1">PSN293</strain>
    </source>
</reference>
<sequence length="162" mass="17388">TWLLPNKSHPLYTACLAPQPAGPNQFTFSPAVCPESWVAWSLGKTGLSTPTGTDTTTFVSTAFCCAPDYKFAAYADDVLISPSCQRDLPYQGDPTGTAPESSAAEAPAWHIKWQPTDIPVLSPQPPAIEQGDQITRWVPGSDNPEMVRTDNGSGLTPGVFFF</sequence>
<organism evidence="1 2">
    <name type="scientific">Rhypophila decipiens</name>
    <dbReference type="NCBI Taxonomy" id="261697"/>
    <lineage>
        <taxon>Eukaryota</taxon>
        <taxon>Fungi</taxon>
        <taxon>Dikarya</taxon>
        <taxon>Ascomycota</taxon>
        <taxon>Pezizomycotina</taxon>
        <taxon>Sordariomycetes</taxon>
        <taxon>Sordariomycetidae</taxon>
        <taxon>Sordariales</taxon>
        <taxon>Naviculisporaceae</taxon>
        <taxon>Rhypophila</taxon>
    </lineage>
</organism>
<comment type="caution">
    <text evidence="1">The sequence shown here is derived from an EMBL/GenBank/DDBJ whole genome shotgun (WGS) entry which is preliminary data.</text>
</comment>
<proteinExistence type="predicted"/>
<accession>A0AAN6XXB8</accession>
<name>A0AAN6XXB8_9PEZI</name>
<dbReference type="AlphaFoldDB" id="A0AAN6XXB8"/>
<protein>
    <submittedName>
        <fullName evidence="1">Uncharacterized protein</fullName>
    </submittedName>
</protein>
<keyword evidence="2" id="KW-1185">Reference proteome</keyword>
<feature type="non-terminal residue" evidence="1">
    <location>
        <position position="1"/>
    </location>
</feature>
<reference evidence="1" key="2">
    <citation type="submission" date="2023-05" db="EMBL/GenBank/DDBJ databases">
        <authorList>
            <consortium name="Lawrence Berkeley National Laboratory"/>
            <person name="Steindorff A."/>
            <person name="Hensen N."/>
            <person name="Bonometti L."/>
            <person name="Westerberg I."/>
            <person name="Brannstrom I.O."/>
            <person name="Guillou S."/>
            <person name="Cros-Aarteil S."/>
            <person name="Calhoun S."/>
            <person name="Haridas S."/>
            <person name="Kuo A."/>
            <person name="Mondo S."/>
            <person name="Pangilinan J."/>
            <person name="Riley R."/>
            <person name="Labutti K."/>
            <person name="Andreopoulos B."/>
            <person name="Lipzen A."/>
            <person name="Chen C."/>
            <person name="Yanf M."/>
            <person name="Daum C."/>
            <person name="Ng V."/>
            <person name="Clum A."/>
            <person name="Ohm R."/>
            <person name="Martin F."/>
            <person name="Silar P."/>
            <person name="Natvig D."/>
            <person name="Lalanne C."/>
            <person name="Gautier V."/>
            <person name="Ament-Velasquez S.L."/>
            <person name="Kruys A."/>
            <person name="Hutchinson M.I."/>
            <person name="Powell A.J."/>
            <person name="Barry K."/>
            <person name="Miller A.N."/>
            <person name="Grigoriev I.V."/>
            <person name="Debuchy R."/>
            <person name="Gladieux P."/>
            <person name="Thoren M.H."/>
            <person name="Johannesson H."/>
        </authorList>
    </citation>
    <scope>NUCLEOTIDE SEQUENCE</scope>
    <source>
        <strain evidence="1">PSN293</strain>
    </source>
</reference>
<gene>
    <name evidence="1" type="ORF">QBC37DRAFT_247783</name>
</gene>
<dbReference type="Proteomes" id="UP001301769">
    <property type="component" value="Unassembled WGS sequence"/>
</dbReference>
<feature type="non-terminal residue" evidence="1">
    <location>
        <position position="162"/>
    </location>
</feature>